<dbReference type="InterPro" id="IPR045098">
    <property type="entry name" value="Fyv10_fam"/>
</dbReference>
<evidence type="ECO:0000256" key="7">
    <source>
        <dbReference type="ARBA" id="ARBA00075398"/>
    </source>
</evidence>
<feature type="zinc finger region" description="RING-Gid-type" evidence="9">
    <location>
        <begin position="393"/>
        <end position="434"/>
    </location>
</feature>
<evidence type="ECO:0000313" key="13">
    <source>
        <dbReference type="EMBL" id="KAK4155568.1"/>
    </source>
</evidence>
<reference evidence="13" key="2">
    <citation type="submission" date="2023-05" db="EMBL/GenBank/DDBJ databases">
        <authorList>
            <consortium name="Lawrence Berkeley National Laboratory"/>
            <person name="Steindorff A."/>
            <person name="Hensen N."/>
            <person name="Bonometti L."/>
            <person name="Westerberg I."/>
            <person name="Brannstrom I.O."/>
            <person name="Guillou S."/>
            <person name="Cros-Aarteil S."/>
            <person name="Calhoun S."/>
            <person name="Haridas S."/>
            <person name="Kuo A."/>
            <person name="Mondo S."/>
            <person name="Pangilinan J."/>
            <person name="Riley R."/>
            <person name="Labutti K."/>
            <person name="Andreopoulos B."/>
            <person name="Lipzen A."/>
            <person name="Chen C."/>
            <person name="Yanf M."/>
            <person name="Daum C."/>
            <person name="Ng V."/>
            <person name="Clum A."/>
            <person name="Ohm R."/>
            <person name="Martin F."/>
            <person name="Silar P."/>
            <person name="Natvig D."/>
            <person name="Lalanne C."/>
            <person name="Gautier V."/>
            <person name="Ament-Velasquez S.L."/>
            <person name="Kruys A."/>
            <person name="Hutchinson M.I."/>
            <person name="Powell A.J."/>
            <person name="Barry K."/>
            <person name="Miller A.N."/>
            <person name="Grigoriev I.V."/>
            <person name="Debuchy R."/>
            <person name="Gladieux P."/>
            <person name="Thoren M.H."/>
            <person name="Johannesson H."/>
        </authorList>
    </citation>
    <scope>NUCLEOTIDE SEQUENCE</scope>
    <source>
        <strain evidence="13">CBS 538.74</strain>
    </source>
</reference>
<dbReference type="PANTHER" id="PTHR12170:SF3">
    <property type="entry name" value="GH10162P"/>
    <property type="match status" value="1"/>
</dbReference>
<dbReference type="InterPro" id="IPR044063">
    <property type="entry name" value="ZF_RING_GID"/>
</dbReference>
<dbReference type="SMART" id="SM00668">
    <property type="entry name" value="CTLH"/>
    <property type="match status" value="1"/>
</dbReference>
<dbReference type="GO" id="GO:0008270">
    <property type="term" value="F:zinc ion binding"/>
    <property type="evidence" value="ECO:0007669"/>
    <property type="project" value="UniProtKB-KW"/>
</dbReference>
<dbReference type="Proteomes" id="UP001302745">
    <property type="component" value="Unassembled WGS sequence"/>
</dbReference>
<dbReference type="SUPFAM" id="SSF57850">
    <property type="entry name" value="RING/U-box"/>
    <property type="match status" value="1"/>
</dbReference>
<comment type="subcellular location">
    <subcellularLocation>
        <location evidence="1">Cytoplasm</location>
    </subcellularLocation>
</comment>
<dbReference type="GO" id="GO:0043161">
    <property type="term" value="P:proteasome-mediated ubiquitin-dependent protein catabolic process"/>
    <property type="evidence" value="ECO:0007669"/>
    <property type="project" value="InterPro"/>
</dbReference>
<gene>
    <name evidence="13" type="ORF">C8A00DRAFT_41843</name>
</gene>
<keyword evidence="5" id="KW-0862">Zinc</keyword>
<evidence type="ECO:0000256" key="3">
    <source>
        <dbReference type="ARBA" id="ARBA00022723"/>
    </source>
</evidence>
<comment type="similarity">
    <text evidence="6">Belongs to the RMD5/GID2 family.</text>
</comment>
<keyword evidence="14" id="KW-1185">Reference proteome</keyword>
<evidence type="ECO:0000256" key="4">
    <source>
        <dbReference type="ARBA" id="ARBA00022771"/>
    </source>
</evidence>
<dbReference type="Pfam" id="PF10607">
    <property type="entry name" value="CTLH"/>
    <property type="match status" value="1"/>
</dbReference>
<keyword evidence="2" id="KW-0963">Cytoplasm</keyword>
<evidence type="ECO:0000256" key="2">
    <source>
        <dbReference type="ARBA" id="ARBA00022490"/>
    </source>
</evidence>
<feature type="compositionally biased region" description="Polar residues" evidence="10">
    <location>
        <begin position="138"/>
        <end position="147"/>
    </location>
</feature>
<keyword evidence="4 9" id="KW-0863">Zinc-finger</keyword>
<evidence type="ECO:0000256" key="8">
    <source>
        <dbReference type="ARBA" id="ARBA00080744"/>
    </source>
</evidence>
<evidence type="ECO:0000256" key="6">
    <source>
        <dbReference type="ARBA" id="ARBA00061136"/>
    </source>
</evidence>
<dbReference type="GO" id="GO:0005634">
    <property type="term" value="C:nucleus"/>
    <property type="evidence" value="ECO:0007669"/>
    <property type="project" value="TreeGrafter"/>
</dbReference>
<evidence type="ECO:0000256" key="10">
    <source>
        <dbReference type="SAM" id="MobiDB-lite"/>
    </source>
</evidence>
<sequence length="448" mass="49732">MEAKQKLDSLVDDLSKANKLPRLSAAAHDVDKIIKLLSDAREQIAGAMDPHTASLTMTKLQNPIKTTFEKVNDHLKAASSAHKKVGRSLDKHFPLQQLPTDNDSMGDHLPLINRAVAMHLLREGQFGVASTFIDEVQTKNPRATPSSFDEPMDEDEDDEGGEGDEGDEDDTDADADGSLGLAVSTDDDYDLSSLHSQELQDKFAEMYQILQHLKAQNLIPAIEWARANSFELEARGSNLEFELSKLQYVWLFKGPAVNGLPDDQHNGRSGALTYARRHFGRFQSRHLREIQQLASAMVFAPNLATSPYHQTFSIDSAFTDVAASFTREFCSLLGLSAESPLYLAVTAGALALPRLMKYMLATRSKGTEWTTAQELPFETPLPESMLFHSIFVCPVSKEQTTEHNPPMVIPCGHMLARETLQKLCKGNRFKCPYCPSEGLMKDARRVVL</sequence>
<feature type="domain" description="CTLH" evidence="11">
    <location>
        <begin position="202"/>
        <end position="259"/>
    </location>
</feature>
<feature type="domain" description="RING-Gid-type" evidence="12">
    <location>
        <begin position="393"/>
        <end position="434"/>
    </location>
</feature>
<dbReference type="InterPro" id="IPR006595">
    <property type="entry name" value="CTLH_C"/>
</dbReference>
<feature type="compositionally biased region" description="Acidic residues" evidence="10">
    <location>
        <begin position="150"/>
        <end position="175"/>
    </location>
</feature>
<dbReference type="InterPro" id="IPR027370">
    <property type="entry name" value="Znf-RING_euk"/>
</dbReference>
<comment type="caution">
    <text evidence="13">The sequence shown here is derived from an EMBL/GenBank/DDBJ whole genome shotgun (WGS) entry which is preliminary data.</text>
</comment>
<organism evidence="13 14">
    <name type="scientific">Chaetomidium leptoderma</name>
    <dbReference type="NCBI Taxonomy" id="669021"/>
    <lineage>
        <taxon>Eukaryota</taxon>
        <taxon>Fungi</taxon>
        <taxon>Dikarya</taxon>
        <taxon>Ascomycota</taxon>
        <taxon>Pezizomycotina</taxon>
        <taxon>Sordariomycetes</taxon>
        <taxon>Sordariomycetidae</taxon>
        <taxon>Sordariales</taxon>
        <taxon>Chaetomiaceae</taxon>
        <taxon>Chaetomidium</taxon>
    </lineage>
</organism>
<dbReference type="FunFam" id="3.30.40.10:FF:000143">
    <property type="entry name" value="Regulator of gluconeogenesis Rmd5"/>
    <property type="match status" value="1"/>
</dbReference>
<evidence type="ECO:0000313" key="14">
    <source>
        <dbReference type="Proteomes" id="UP001302745"/>
    </source>
</evidence>
<dbReference type="InterPro" id="IPR013083">
    <property type="entry name" value="Znf_RING/FYVE/PHD"/>
</dbReference>
<dbReference type="AlphaFoldDB" id="A0AAN6VPT4"/>
<keyword evidence="3" id="KW-0479">Metal-binding</keyword>
<evidence type="ECO:0000256" key="1">
    <source>
        <dbReference type="ARBA" id="ARBA00004496"/>
    </source>
</evidence>
<dbReference type="Pfam" id="PF13445">
    <property type="entry name" value="zf-RING_UBOX"/>
    <property type="match status" value="1"/>
</dbReference>
<evidence type="ECO:0000259" key="11">
    <source>
        <dbReference type="PROSITE" id="PS50897"/>
    </source>
</evidence>
<accession>A0AAN6VPT4</accession>
<proteinExistence type="inferred from homology"/>
<reference evidence="13" key="1">
    <citation type="journal article" date="2023" name="Mol. Phylogenet. Evol.">
        <title>Genome-scale phylogeny and comparative genomics of the fungal order Sordariales.</title>
        <authorList>
            <person name="Hensen N."/>
            <person name="Bonometti L."/>
            <person name="Westerberg I."/>
            <person name="Brannstrom I.O."/>
            <person name="Guillou S."/>
            <person name="Cros-Aarteil S."/>
            <person name="Calhoun S."/>
            <person name="Haridas S."/>
            <person name="Kuo A."/>
            <person name="Mondo S."/>
            <person name="Pangilinan J."/>
            <person name="Riley R."/>
            <person name="LaButti K."/>
            <person name="Andreopoulos B."/>
            <person name="Lipzen A."/>
            <person name="Chen C."/>
            <person name="Yan M."/>
            <person name="Daum C."/>
            <person name="Ng V."/>
            <person name="Clum A."/>
            <person name="Steindorff A."/>
            <person name="Ohm R.A."/>
            <person name="Martin F."/>
            <person name="Silar P."/>
            <person name="Natvig D.O."/>
            <person name="Lalanne C."/>
            <person name="Gautier V."/>
            <person name="Ament-Velasquez S.L."/>
            <person name="Kruys A."/>
            <person name="Hutchinson M.I."/>
            <person name="Powell A.J."/>
            <person name="Barry K."/>
            <person name="Miller A.N."/>
            <person name="Grigoriev I.V."/>
            <person name="Debuchy R."/>
            <person name="Gladieux P."/>
            <person name="Hiltunen Thoren M."/>
            <person name="Johannesson H."/>
        </authorList>
    </citation>
    <scope>NUCLEOTIDE SEQUENCE</scope>
    <source>
        <strain evidence="13">CBS 538.74</strain>
    </source>
</reference>
<dbReference type="InterPro" id="IPR013144">
    <property type="entry name" value="CRA_dom"/>
</dbReference>
<name>A0AAN6VPT4_9PEZI</name>
<dbReference type="GO" id="GO:0034657">
    <property type="term" value="C:GID complex"/>
    <property type="evidence" value="ECO:0007669"/>
    <property type="project" value="TreeGrafter"/>
</dbReference>
<dbReference type="PROSITE" id="PS51867">
    <property type="entry name" value="ZF_RING_GID"/>
    <property type="match status" value="1"/>
</dbReference>
<evidence type="ECO:0000259" key="12">
    <source>
        <dbReference type="PROSITE" id="PS51867"/>
    </source>
</evidence>
<evidence type="ECO:0000256" key="9">
    <source>
        <dbReference type="PROSITE-ProRule" id="PRU01215"/>
    </source>
</evidence>
<evidence type="ECO:0000256" key="5">
    <source>
        <dbReference type="ARBA" id="ARBA00022833"/>
    </source>
</evidence>
<dbReference type="SMART" id="SM00757">
    <property type="entry name" value="CRA"/>
    <property type="match status" value="1"/>
</dbReference>
<dbReference type="PANTHER" id="PTHR12170">
    <property type="entry name" value="MACROPHAGE ERYTHROBLAST ATTACHER-RELATED"/>
    <property type="match status" value="1"/>
</dbReference>
<dbReference type="InterPro" id="IPR024964">
    <property type="entry name" value="CTLH/CRA"/>
</dbReference>
<dbReference type="GO" id="GO:0005737">
    <property type="term" value="C:cytoplasm"/>
    <property type="evidence" value="ECO:0007669"/>
    <property type="project" value="UniProtKB-SubCell"/>
</dbReference>
<feature type="region of interest" description="Disordered" evidence="10">
    <location>
        <begin position="137"/>
        <end position="182"/>
    </location>
</feature>
<dbReference type="EMBL" id="MU856885">
    <property type="protein sequence ID" value="KAK4155568.1"/>
    <property type="molecule type" value="Genomic_DNA"/>
</dbReference>
<dbReference type="InterPro" id="IPR037683">
    <property type="entry name" value="Rmd5_dRing"/>
</dbReference>
<dbReference type="PROSITE" id="PS50897">
    <property type="entry name" value="CTLH"/>
    <property type="match status" value="1"/>
</dbReference>
<protein>
    <recommendedName>
        <fullName evidence="8">GID complex catalytic subunit 2</fullName>
    </recommendedName>
    <alternativeName>
        <fullName evidence="7">Glucose-induced degradation protein 2</fullName>
    </alternativeName>
</protein>
<dbReference type="GO" id="GO:0061630">
    <property type="term" value="F:ubiquitin protein ligase activity"/>
    <property type="evidence" value="ECO:0007669"/>
    <property type="project" value="InterPro"/>
</dbReference>
<dbReference type="CDD" id="cd16652">
    <property type="entry name" value="dRING_Rmd5p-like"/>
    <property type="match status" value="1"/>
</dbReference>
<dbReference type="Gene3D" id="3.30.40.10">
    <property type="entry name" value="Zinc/RING finger domain, C3HC4 (zinc finger)"/>
    <property type="match status" value="1"/>
</dbReference>